<dbReference type="GO" id="GO:0005774">
    <property type="term" value="C:vacuolar membrane"/>
    <property type="evidence" value="ECO:0007669"/>
    <property type="project" value="EnsemblFungi"/>
</dbReference>
<dbReference type="RefSeq" id="XP_020074069.1">
    <property type="nucleotide sequence ID" value="XM_020219903.1"/>
</dbReference>
<reference evidence="8" key="1">
    <citation type="submission" date="2016-05" db="EMBL/GenBank/DDBJ databases">
        <title>Comparative genomics of biotechnologically important yeasts.</title>
        <authorList>
            <consortium name="DOE Joint Genome Institute"/>
            <person name="Riley R."/>
            <person name="Haridas S."/>
            <person name="Wolfe K.H."/>
            <person name="Lopes M.R."/>
            <person name="Hittinger C.T."/>
            <person name="Goker M."/>
            <person name="Salamov A."/>
            <person name="Wisecaver J."/>
            <person name="Long T.M."/>
            <person name="Aerts A.L."/>
            <person name="Barry K."/>
            <person name="Choi C."/>
            <person name="Clum A."/>
            <person name="Coughlan A.Y."/>
            <person name="Deshpande S."/>
            <person name="Douglass A.P."/>
            <person name="Hanson S.J."/>
            <person name="Klenk H.-P."/>
            <person name="Labutti K."/>
            <person name="Lapidus A."/>
            <person name="Lindquist E."/>
            <person name="Lipzen A."/>
            <person name="Meier-Kolthoff J.P."/>
            <person name="Ohm R.A."/>
            <person name="Otillar R.P."/>
            <person name="Pangilinan J."/>
            <person name="Peng Y."/>
            <person name="Rokas A."/>
            <person name="Rosa C.A."/>
            <person name="Scheuner C."/>
            <person name="Sibirny A.A."/>
            <person name="Slot J.C."/>
            <person name="Stielow J.B."/>
            <person name="Sun H."/>
            <person name="Kurtzman C.P."/>
            <person name="Blackwell M."/>
            <person name="Grigoriev I.V."/>
            <person name="Jeffries T.W."/>
        </authorList>
    </citation>
    <scope>NUCLEOTIDE SEQUENCE [LARGE SCALE GENOMIC DNA]</scope>
    <source>
        <strain evidence="8">NRRL Y-1933</strain>
    </source>
</reference>
<feature type="transmembrane region" description="Helical" evidence="6">
    <location>
        <begin position="147"/>
        <end position="166"/>
    </location>
</feature>
<keyword evidence="2 6" id="KW-0812">Transmembrane</keyword>
<proteinExistence type="predicted"/>
<feature type="transmembrane region" description="Helical" evidence="6">
    <location>
        <begin position="215"/>
        <end position="238"/>
    </location>
</feature>
<dbReference type="EMBL" id="KV454546">
    <property type="protein sequence ID" value="ODV65002.1"/>
    <property type="molecule type" value="Genomic_DNA"/>
</dbReference>
<evidence type="ECO:0000256" key="1">
    <source>
        <dbReference type="ARBA" id="ARBA00004141"/>
    </source>
</evidence>
<sequence length="523" mass="59569">MTDTWTLPRWITVLSGYSAFISTFIIVGSILLHLRNYRKPFQQRLMIRIQLIVPIFALSCFSMLTNPDAFINKFVFEPIREIYEAFVIYTFFSLLTDMLGGERNIIITTSGREPIPHPGGMHYIFSDIDISDPFMFLMIKRGILQYVWLKPAICFGTLFTEVIGWYDVNDVSLDSPYVWLTIIYNISVTVSLYCLAIFWKVLWTDLKPFKPVGKFLCVKLIIFASFWQGVLLAILNFLNLLPGASQEEGGAPNIGISIQNALLCIELIAFSIGHWFSFSYKPFTISQLPTGRIEFFYALKDMFGIKDLINDFKLTFHGDYYKNYKQFDSVEAVVAHPDSKGRMSRINQGLRYHSDGKHKHWLPSTSQHQPSTIIRSTSEIVSVPLNSNFSPSIYSPSIKSVGTSVRGIHSLSPNPSPPGSPEPGLEPSITEILTKATGENYDYEGLDEDEAYYQAASSVINNYNLDQIEVKRLLNYPIVDEMVDGHVFGYKVKKLRADRMKNNMNQPIVKHSTYESNRYGSIV</sequence>
<dbReference type="Proteomes" id="UP000095085">
    <property type="component" value="Unassembled WGS sequence"/>
</dbReference>
<dbReference type="AlphaFoldDB" id="A0A1E4RCM3"/>
<dbReference type="SMART" id="SM01417">
    <property type="entry name" value="Solute_trans_a"/>
    <property type="match status" value="1"/>
</dbReference>
<organism evidence="7 8">
    <name type="scientific">Hyphopichia burtonii NRRL Y-1933</name>
    <dbReference type="NCBI Taxonomy" id="984485"/>
    <lineage>
        <taxon>Eukaryota</taxon>
        <taxon>Fungi</taxon>
        <taxon>Dikarya</taxon>
        <taxon>Ascomycota</taxon>
        <taxon>Saccharomycotina</taxon>
        <taxon>Pichiomycetes</taxon>
        <taxon>Debaryomycetaceae</taxon>
        <taxon>Hyphopichia</taxon>
    </lineage>
</organism>
<name>A0A1E4RCM3_9ASCO</name>
<evidence type="ECO:0000313" key="8">
    <source>
        <dbReference type="Proteomes" id="UP000095085"/>
    </source>
</evidence>
<keyword evidence="8" id="KW-1185">Reference proteome</keyword>
<feature type="transmembrane region" description="Helical" evidence="6">
    <location>
        <begin position="12"/>
        <end position="33"/>
    </location>
</feature>
<dbReference type="GO" id="GO:0007033">
    <property type="term" value="P:vacuole organization"/>
    <property type="evidence" value="ECO:0007669"/>
    <property type="project" value="EnsemblFungi"/>
</dbReference>
<accession>A0A1E4RCM3</accession>
<feature type="region of interest" description="Disordered" evidence="5">
    <location>
        <begin position="405"/>
        <end position="427"/>
    </location>
</feature>
<keyword evidence="4 6" id="KW-0472">Membrane</keyword>
<feature type="transmembrane region" description="Helical" evidence="6">
    <location>
        <begin position="85"/>
        <end position="102"/>
    </location>
</feature>
<comment type="subcellular location">
    <subcellularLocation>
        <location evidence="1">Membrane</location>
        <topology evidence="1">Multi-pass membrane protein</topology>
    </subcellularLocation>
</comment>
<evidence type="ECO:0000256" key="6">
    <source>
        <dbReference type="SAM" id="Phobius"/>
    </source>
</evidence>
<dbReference type="STRING" id="984485.A0A1E4RCM3"/>
<protein>
    <submittedName>
        <fullName evidence="7">DUF300-domain-containing protein</fullName>
    </submittedName>
</protein>
<dbReference type="Pfam" id="PF03619">
    <property type="entry name" value="Solute_trans_a"/>
    <property type="match status" value="1"/>
</dbReference>
<feature type="transmembrane region" description="Helical" evidence="6">
    <location>
        <begin position="178"/>
        <end position="203"/>
    </location>
</feature>
<feature type="transmembrane region" description="Helical" evidence="6">
    <location>
        <begin position="45"/>
        <end position="65"/>
    </location>
</feature>
<evidence type="ECO:0000256" key="5">
    <source>
        <dbReference type="SAM" id="MobiDB-lite"/>
    </source>
</evidence>
<evidence type="ECO:0000256" key="3">
    <source>
        <dbReference type="ARBA" id="ARBA00022989"/>
    </source>
</evidence>
<dbReference type="InterPro" id="IPR005178">
    <property type="entry name" value="Ostalpha/TMEM184C"/>
</dbReference>
<dbReference type="PANTHER" id="PTHR23423">
    <property type="entry name" value="ORGANIC SOLUTE TRANSPORTER-RELATED"/>
    <property type="match status" value="1"/>
</dbReference>
<dbReference type="GO" id="GO:0044395">
    <property type="term" value="P:protein targeting to vacuolar membrane"/>
    <property type="evidence" value="ECO:0007669"/>
    <property type="project" value="EnsemblFungi"/>
</dbReference>
<evidence type="ECO:0000256" key="2">
    <source>
        <dbReference type="ARBA" id="ARBA00022692"/>
    </source>
</evidence>
<dbReference type="GeneID" id="30994453"/>
<keyword evidence="3 6" id="KW-1133">Transmembrane helix</keyword>
<evidence type="ECO:0000313" key="7">
    <source>
        <dbReference type="EMBL" id="ODV65002.1"/>
    </source>
</evidence>
<gene>
    <name evidence="7" type="ORF">HYPBUDRAFT_145198</name>
</gene>
<dbReference type="OrthoDB" id="5348404at2759"/>
<evidence type="ECO:0000256" key="4">
    <source>
        <dbReference type="ARBA" id="ARBA00023136"/>
    </source>
</evidence>